<dbReference type="CDD" id="cd00332">
    <property type="entry name" value="PAL-HAL"/>
    <property type="match status" value="1"/>
</dbReference>
<dbReference type="PANTHER" id="PTHR10362">
    <property type="entry name" value="HISTIDINE AMMONIA-LYASE"/>
    <property type="match status" value="1"/>
</dbReference>
<dbReference type="PROSITE" id="PS00488">
    <property type="entry name" value="PAL_HISTIDASE"/>
    <property type="match status" value="1"/>
</dbReference>
<dbReference type="Proteomes" id="UP000794436">
    <property type="component" value="Unassembled WGS sequence"/>
</dbReference>
<evidence type="ECO:0000256" key="1">
    <source>
        <dbReference type="ARBA" id="ARBA00005113"/>
    </source>
</evidence>
<comment type="similarity">
    <text evidence="2 7">Belongs to the PAL/histidase family.</text>
</comment>
<dbReference type="Gene3D" id="1.20.200.10">
    <property type="entry name" value="Fumarase/aspartase (Central domain)"/>
    <property type="match status" value="1"/>
</dbReference>
<evidence type="ECO:0000256" key="4">
    <source>
        <dbReference type="ARBA" id="ARBA00022808"/>
    </source>
</evidence>
<dbReference type="GO" id="GO:0004397">
    <property type="term" value="F:histidine ammonia-lyase activity"/>
    <property type="evidence" value="ECO:0007669"/>
    <property type="project" value="UniProtKB-EC"/>
</dbReference>
<dbReference type="InterPro" id="IPR008948">
    <property type="entry name" value="L-Aspartase-like"/>
</dbReference>
<protein>
    <recommendedName>
        <fullName evidence="3 8">Histidine ammonia-lyase</fullName>
        <ecNumber evidence="3 8">4.3.1.3</ecNumber>
    </recommendedName>
</protein>
<dbReference type="SUPFAM" id="SSF48557">
    <property type="entry name" value="L-aspartase-like"/>
    <property type="match status" value="1"/>
</dbReference>
<dbReference type="FunFam" id="1.10.275.10:FF:000005">
    <property type="entry name" value="Histidine ammonia-lyase"/>
    <property type="match status" value="1"/>
</dbReference>
<proteinExistence type="inferred from homology"/>
<evidence type="ECO:0000313" key="9">
    <source>
        <dbReference type="EMBL" id="TMW57310.1"/>
    </source>
</evidence>
<dbReference type="GO" id="GO:0019556">
    <property type="term" value="P:L-histidine catabolic process to glutamate and formamide"/>
    <property type="evidence" value="ECO:0007669"/>
    <property type="project" value="UniProtKB-UniPathway"/>
</dbReference>
<evidence type="ECO:0000256" key="2">
    <source>
        <dbReference type="ARBA" id="ARBA00007238"/>
    </source>
</evidence>
<dbReference type="InterPro" id="IPR001106">
    <property type="entry name" value="Aromatic_Lyase"/>
</dbReference>
<dbReference type="InterPro" id="IPR022313">
    <property type="entry name" value="Phe/His_NH3-lyase_AS"/>
</dbReference>
<dbReference type="UniPathway" id="UPA00379">
    <property type="reaction ID" value="UER00549"/>
</dbReference>
<sequence>MQDKRQPLVLDGVSLCAEDLVALSKGLKKLELSPQAWERVARGREVVDNILKDKRRVAYGINTGFGLFSNVIIDPEKLTELQENLIRSHASGTGTPLTPNQTRMLLALRINVLSKGHSGIRTETLQQLIDAFNADCLSVVPCKGTVGASGDLAPLAHLALGMMGEGKMWDKIVENGVVRFEISDSAKVLAKNGLKPVQLGAKEGLAMINGTQLITSIGAEAVVRAENVAQCADIAVALSLEVLMGTVNAFHPRIHEVRPHTGQRLVADRIRTLLQADNPSELFRSHNYVGRVQDAYTLRCAPQIHGVVHDTIQFVKGIINVEMNSATDNPMVFTGSAQVTTDFESQPPAPEAAPVTEDDIKSLDDAKKEIQRLNKIVKTKKTQTSSGLKRTTDTFYRGGGGFVISGGNFHGEYPAKVLDYLAIAVHELASVSERRIERLVNPSLSNLPAFLVKEGGLNSGFMIAHCTAAALVSENKVLAHPSSVDSISTSGSKEDHVSMGGFAARKALTIVEHVETVIAIEILAACQALDLLRPLRTTAALEAVHALVRTCVPPLVKDRFMQPDIDAVLELVRSGQIQHVVQPYLDNLHISRL</sequence>
<name>A0A8K1C6F8_PYTOL</name>
<evidence type="ECO:0000256" key="5">
    <source>
        <dbReference type="ARBA" id="ARBA00023239"/>
    </source>
</evidence>
<dbReference type="Pfam" id="PF00221">
    <property type="entry name" value="Lyase_aromatic"/>
    <property type="match status" value="2"/>
</dbReference>
<evidence type="ECO:0000256" key="6">
    <source>
        <dbReference type="ARBA" id="ARBA00049269"/>
    </source>
</evidence>
<evidence type="ECO:0000256" key="8">
    <source>
        <dbReference type="RuleBase" id="RU004479"/>
    </source>
</evidence>
<dbReference type="EC" id="4.3.1.3" evidence="3 8"/>
<evidence type="ECO:0000256" key="3">
    <source>
        <dbReference type="ARBA" id="ARBA00012994"/>
    </source>
</evidence>
<dbReference type="GO" id="GO:0019557">
    <property type="term" value="P:L-histidine catabolic process to glutamate and formate"/>
    <property type="evidence" value="ECO:0007669"/>
    <property type="project" value="UniProtKB-UniPathway"/>
</dbReference>
<dbReference type="AlphaFoldDB" id="A0A8K1C6F8"/>
<organism evidence="9 10">
    <name type="scientific">Pythium oligandrum</name>
    <name type="common">Mycoparasitic fungus</name>
    <dbReference type="NCBI Taxonomy" id="41045"/>
    <lineage>
        <taxon>Eukaryota</taxon>
        <taxon>Sar</taxon>
        <taxon>Stramenopiles</taxon>
        <taxon>Oomycota</taxon>
        <taxon>Peronosporomycetes</taxon>
        <taxon>Pythiales</taxon>
        <taxon>Pythiaceae</taxon>
        <taxon>Pythium</taxon>
    </lineage>
</organism>
<dbReference type="NCBIfam" id="TIGR01225">
    <property type="entry name" value="hutH"/>
    <property type="match status" value="1"/>
</dbReference>
<comment type="pathway">
    <text evidence="1 8">Amino-acid degradation; L-histidine degradation into L-glutamate; N-formimidoyl-L-glutamate from L-histidine: step 1/3.</text>
</comment>
<dbReference type="OrthoDB" id="10051290at2759"/>
<dbReference type="InterPro" id="IPR024083">
    <property type="entry name" value="Fumarase/histidase_N"/>
</dbReference>
<keyword evidence="4 8" id="KW-0369">Histidine metabolism</keyword>
<reference evidence="9" key="1">
    <citation type="submission" date="2019-03" db="EMBL/GenBank/DDBJ databases">
        <title>Long read genome sequence of the mycoparasitic Pythium oligandrum ATCC 38472 isolated from sugarbeet rhizosphere.</title>
        <authorList>
            <person name="Gaulin E."/>
        </authorList>
    </citation>
    <scope>NUCLEOTIDE SEQUENCE</scope>
    <source>
        <strain evidence="9">ATCC 38472_TT</strain>
    </source>
</reference>
<dbReference type="Gene3D" id="1.10.275.10">
    <property type="entry name" value="Fumarase/aspartase (N-terminal domain)"/>
    <property type="match status" value="1"/>
</dbReference>
<keyword evidence="5 7" id="KW-0456">Lyase</keyword>
<comment type="caution">
    <text evidence="9">The sequence shown here is derived from an EMBL/GenBank/DDBJ whole genome shotgun (WGS) entry which is preliminary data.</text>
</comment>
<accession>A0A8K1C6F8</accession>
<dbReference type="InterPro" id="IPR005921">
    <property type="entry name" value="HutH"/>
</dbReference>
<gene>
    <name evidence="9" type="ORF">Poli38472_003235</name>
</gene>
<evidence type="ECO:0000313" key="10">
    <source>
        <dbReference type="Proteomes" id="UP000794436"/>
    </source>
</evidence>
<evidence type="ECO:0000256" key="7">
    <source>
        <dbReference type="RuleBase" id="RU003954"/>
    </source>
</evidence>
<comment type="catalytic activity">
    <reaction evidence="6 8">
        <text>L-histidine = trans-urocanate + NH4(+)</text>
        <dbReference type="Rhea" id="RHEA:21232"/>
        <dbReference type="ChEBI" id="CHEBI:17771"/>
        <dbReference type="ChEBI" id="CHEBI:28938"/>
        <dbReference type="ChEBI" id="CHEBI:57595"/>
        <dbReference type="EC" id="4.3.1.3"/>
    </reaction>
</comment>
<dbReference type="GO" id="GO:0005737">
    <property type="term" value="C:cytoplasm"/>
    <property type="evidence" value="ECO:0007669"/>
    <property type="project" value="InterPro"/>
</dbReference>
<keyword evidence="10" id="KW-1185">Reference proteome</keyword>
<dbReference type="EMBL" id="SPLM01000144">
    <property type="protein sequence ID" value="TMW57310.1"/>
    <property type="molecule type" value="Genomic_DNA"/>
</dbReference>